<sequence>MATIQDVAKHAGVSIATVSRVLNGTTYVNEEVTSRVRAAIKELNYQPSRAAQALRAHRSKIIGLLISDIQNPFFTGLIRGVEDVANRNGYSLILCNSDENPRKEQQYIEVLCSERVAGAIVVSTSENPKKLHLFRDHDIPFVSVDRRIKDRTTDAILIDNVSGAYEAVTHLITNGYHRIGVITGPVSTTTGRERLEGYRKALREAGLALEPALECVDDFKSMGGYQGALKLLDLTPPIDALFVTNNLMTLGALEAIHERHLRIPDDIAIVGFDEMPWAALSAISLTTVTQPVYELGSSAALRLFQRLQNPTSLSKQEIVLSPTLQVRDSTRPRPSLKGA</sequence>
<dbReference type="PRINTS" id="PR00036">
    <property type="entry name" value="HTHLACI"/>
</dbReference>
<evidence type="ECO:0000256" key="4">
    <source>
        <dbReference type="ARBA" id="ARBA00023163"/>
    </source>
</evidence>
<dbReference type="PROSITE" id="PS00356">
    <property type="entry name" value="HTH_LACI_1"/>
    <property type="match status" value="1"/>
</dbReference>
<dbReference type="PANTHER" id="PTHR30146:SF148">
    <property type="entry name" value="HTH-TYPE TRANSCRIPTIONAL REPRESSOR PURR-RELATED"/>
    <property type="match status" value="1"/>
</dbReference>
<dbReference type="Gene3D" id="3.40.50.2300">
    <property type="match status" value="2"/>
</dbReference>
<evidence type="ECO:0000313" key="6">
    <source>
        <dbReference type="EMBL" id="GLV53383.1"/>
    </source>
</evidence>
<dbReference type="Proteomes" id="UP001344906">
    <property type="component" value="Unassembled WGS sequence"/>
</dbReference>
<dbReference type="PANTHER" id="PTHR30146">
    <property type="entry name" value="LACI-RELATED TRANSCRIPTIONAL REPRESSOR"/>
    <property type="match status" value="1"/>
</dbReference>
<organism evidence="6 7">
    <name type="scientific">Dictyobacter halimunensis</name>
    <dbReference type="NCBI Taxonomy" id="3026934"/>
    <lineage>
        <taxon>Bacteria</taxon>
        <taxon>Bacillati</taxon>
        <taxon>Chloroflexota</taxon>
        <taxon>Ktedonobacteria</taxon>
        <taxon>Ktedonobacterales</taxon>
        <taxon>Dictyobacteraceae</taxon>
        <taxon>Dictyobacter</taxon>
    </lineage>
</organism>
<dbReference type="Pfam" id="PF13377">
    <property type="entry name" value="Peripla_BP_3"/>
    <property type="match status" value="1"/>
</dbReference>
<reference evidence="6 7" key="1">
    <citation type="submission" date="2023-02" db="EMBL/GenBank/DDBJ databases">
        <title>Dictyobacter halimunensis sp. nov., a new member of the class Ktedonobacteria from forest soil in a geothermal area.</title>
        <authorList>
            <person name="Rachmania M.K."/>
            <person name="Ningsih F."/>
            <person name="Sakai Y."/>
            <person name="Yabe S."/>
            <person name="Yokota A."/>
            <person name="Sjamsuridzal W."/>
        </authorList>
    </citation>
    <scope>NUCLEOTIDE SEQUENCE [LARGE SCALE GENOMIC DNA]</scope>
    <source>
        <strain evidence="6 7">S3.2.2.5</strain>
    </source>
</reference>
<dbReference type="Gene3D" id="1.10.260.40">
    <property type="entry name" value="lambda repressor-like DNA-binding domains"/>
    <property type="match status" value="1"/>
</dbReference>
<feature type="domain" description="HTH lacI-type" evidence="5">
    <location>
        <begin position="2"/>
        <end position="56"/>
    </location>
</feature>
<comment type="caution">
    <text evidence="6">The sequence shown here is derived from an EMBL/GenBank/DDBJ whole genome shotgun (WGS) entry which is preliminary data.</text>
</comment>
<gene>
    <name evidence="6" type="ORF">KDH_02380</name>
</gene>
<dbReference type="CDD" id="cd06267">
    <property type="entry name" value="PBP1_LacI_sugar_binding-like"/>
    <property type="match status" value="1"/>
</dbReference>
<dbReference type="SMART" id="SM00354">
    <property type="entry name" value="HTH_LACI"/>
    <property type="match status" value="1"/>
</dbReference>
<evidence type="ECO:0000256" key="1">
    <source>
        <dbReference type="ARBA" id="ARBA00022491"/>
    </source>
</evidence>
<name>A0ABQ6FH81_9CHLR</name>
<dbReference type="SUPFAM" id="SSF47413">
    <property type="entry name" value="lambda repressor-like DNA-binding domains"/>
    <property type="match status" value="1"/>
</dbReference>
<dbReference type="CDD" id="cd01392">
    <property type="entry name" value="HTH_LacI"/>
    <property type="match status" value="1"/>
</dbReference>
<dbReference type="InterPro" id="IPR046335">
    <property type="entry name" value="LacI/GalR-like_sensor"/>
</dbReference>
<proteinExistence type="predicted"/>
<protein>
    <submittedName>
        <fullName evidence="6">LacI family transcriptional regulator</fullName>
    </submittedName>
</protein>
<dbReference type="InterPro" id="IPR028082">
    <property type="entry name" value="Peripla_BP_I"/>
</dbReference>
<dbReference type="RefSeq" id="WP_338246951.1">
    <property type="nucleotide sequence ID" value="NZ_BSRI01000001.1"/>
</dbReference>
<keyword evidence="1" id="KW-0678">Repressor</keyword>
<keyword evidence="3" id="KW-0238">DNA-binding</keyword>
<dbReference type="SUPFAM" id="SSF53822">
    <property type="entry name" value="Periplasmic binding protein-like I"/>
    <property type="match status" value="1"/>
</dbReference>
<dbReference type="InterPro" id="IPR010982">
    <property type="entry name" value="Lambda_DNA-bd_dom_sf"/>
</dbReference>
<dbReference type="Pfam" id="PF00356">
    <property type="entry name" value="LacI"/>
    <property type="match status" value="1"/>
</dbReference>
<dbReference type="PROSITE" id="PS50932">
    <property type="entry name" value="HTH_LACI_2"/>
    <property type="match status" value="1"/>
</dbReference>
<evidence type="ECO:0000313" key="7">
    <source>
        <dbReference type="Proteomes" id="UP001344906"/>
    </source>
</evidence>
<dbReference type="EMBL" id="BSRI01000001">
    <property type="protein sequence ID" value="GLV53383.1"/>
    <property type="molecule type" value="Genomic_DNA"/>
</dbReference>
<keyword evidence="4" id="KW-0804">Transcription</keyword>
<dbReference type="InterPro" id="IPR000843">
    <property type="entry name" value="HTH_LacI"/>
</dbReference>
<keyword evidence="2" id="KW-0805">Transcription regulation</keyword>
<keyword evidence="7" id="KW-1185">Reference proteome</keyword>
<evidence type="ECO:0000256" key="3">
    <source>
        <dbReference type="ARBA" id="ARBA00023125"/>
    </source>
</evidence>
<evidence type="ECO:0000256" key="2">
    <source>
        <dbReference type="ARBA" id="ARBA00023015"/>
    </source>
</evidence>
<accession>A0ABQ6FH81</accession>
<evidence type="ECO:0000259" key="5">
    <source>
        <dbReference type="PROSITE" id="PS50932"/>
    </source>
</evidence>